<dbReference type="AlphaFoldDB" id="A0A336TQQ9"/>
<proteinExistence type="predicted"/>
<name>A0A336TQQ9_PSEPU</name>
<reference evidence="1" key="1">
    <citation type="journal article" date="2015" name="J. Antimicrob. Chemother.">
        <title>Genetic characterization of a novel blaDIM-2-carrying megaplasmid p12969-DIM from clinical Pseudomonas putida.</title>
        <authorList>
            <person name="Sun F."/>
            <person name="Zhou D."/>
            <person name="Wang Q."/>
            <person name="Feng J."/>
            <person name="Feng W."/>
            <person name="Luo W."/>
            <person name="Liu Y."/>
            <person name="Qiu X."/>
            <person name="Yin Z."/>
            <person name="Xia P."/>
        </authorList>
    </citation>
    <scope>NUCLEOTIDE SEQUENCE</scope>
    <source>
        <strain evidence="1">12969</strain>
        <plasmid evidence="1">p12969-DIM</plasmid>
    </source>
</reference>
<dbReference type="EMBL" id="KU130294">
    <property type="protein sequence ID" value="ALZ46415.1"/>
    <property type="molecule type" value="Genomic_DNA"/>
</dbReference>
<sequence length="49" mass="5578">MGTDIMLLLNFERNFEILYVPDEYPDLEGSVHCFENAGLAFGWASLLIL</sequence>
<protein>
    <submittedName>
        <fullName evidence="1">Uncharacterized protein</fullName>
    </submittedName>
</protein>
<accession>A0A336TQQ9</accession>
<geneLocation type="plasmid" evidence="1">
    <name>p12969-DIM</name>
</geneLocation>
<organism evidence="1">
    <name type="scientific">Pseudomonas putida</name>
    <name type="common">Arthrobacter siderocapsulatus</name>
    <dbReference type="NCBI Taxonomy" id="303"/>
    <lineage>
        <taxon>Bacteria</taxon>
        <taxon>Pseudomonadati</taxon>
        <taxon>Pseudomonadota</taxon>
        <taxon>Gammaproteobacteria</taxon>
        <taxon>Pseudomonadales</taxon>
        <taxon>Pseudomonadaceae</taxon>
        <taxon>Pseudomonas</taxon>
    </lineage>
</organism>
<keyword evidence="1" id="KW-0614">Plasmid</keyword>
<evidence type="ECO:0000313" key="1">
    <source>
        <dbReference type="EMBL" id="ALZ46415.1"/>
    </source>
</evidence>